<protein>
    <recommendedName>
        <fullName evidence="3">WXG100 family type VII secretion target</fullName>
    </recommendedName>
</protein>
<proteinExistence type="predicted"/>
<evidence type="ECO:0000313" key="2">
    <source>
        <dbReference type="Proteomes" id="UP001305606"/>
    </source>
</evidence>
<gene>
    <name evidence="1" type="ORF">PS467_29820</name>
</gene>
<keyword evidence="2" id="KW-1185">Reference proteome</keyword>
<evidence type="ECO:0008006" key="3">
    <source>
        <dbReference type="Google" id="ProtNLM"/>
    </source>
</evidence>
<sequence>MLSFEDLLNASFSKLDDAVDDWTTVVTKLERLATGGAHRMASLAEQAKWKGENATVTKPFIKKTAKEFSDAHTEAVSIRNILRDACTSFKEAQKRLQSLIDDAPANMTIDPYGTVGHIRSDSRSKDNKDPVPTVEEIERYQARIDKVLKDATEVDKEVARALHTLVDKNPYNFADVHYDSLRAADTKLALADANAALRLVRKSGLSKEDLSKLDKLFDQHANDKIFATRFYGQLGPEEALRFNAKLATGVSLYGDSGEVKTAADLQKHLGTTLAAATLHVGKDGYLDSEWVEGLKKAGHQRIDMRSEGYWQAIPYGYQSLGPLLKSGTFGKGFLKELNADMLQMDKQLHGRWPSASNNQWYIDLSNDLRHSKFTGQDPIVGLLDANSRCPEGAEGLFKDKSDLNHLLKSSVEGGQRSDVLGHALETAVYGYRYDQVPPATAPEHTGAQTRIMKNIIDAISKDASLVNTEIGDSFGHMAAAYMPEINRSVAGPGVFSTEQIFPTGDKTDVTFLESDVHRFLYALARDPEAYAAVTYAQNAYASNAIEYRLAHPEEFEGKPEEAVKLIAENTGHIQGILGHSRADAAKADQLAADEATNEAFKTQSDWFKTMASAGISTAAAAYPPTSAVGATLGSIGSAFGSSAVGQVIDNIYSGREVDGMDQAVYRVSHDLDNTKNSTISATQWAGQAAIAAHDAPIKRGTMDLIIGEGVKEGWSWSDTALDDYQNRP</sequence>
<name>A0ABY9V2X6_9ACTN</name>
<dbReference type="RefSeq" id="WP_311037807.1">
    <property type="nucleotide sequence ID" value="NZ_CP117522.1"/>
</dbReference>
<organism evidence="1 2">
    <name type="scientific">Streptomyces luomodiensis</name>
    <dbReference type="NCBI Taxonomy" id="3026192"/>
    <lineage>
        <taxon>Bacteria</taxon>
        <taxon>Bacillati</taxon>
        <taxon>Actinomycetota</taxon>
        <taxon>Actinomycetes</taxon>
        <taxon>Kitasatosporales</taxon>
        <taxon>Streptomycetaceae</taxon>
        <taxon>Streptomyces</taxon>
    </lineage>
</organism>
<reference evidence="1 2" key="1">
    <citation type="submission" date="2023-02" db="EMBL/GenBank/DDBJ databases">
        <title>Streptomyces sp. SCA4-21 with antifungal activity against Fusarium oxysporum f. sp. cubense, Streptomyces sp. SCA2-17 with antifungal activity against Fusarium oxysporum f. sp. cubense.</title>
        <authorList>
            <person name="Qi D."/>
        </authorList>
    </citation>
    <scope>NUCLEOTIDE SEQUENCE [LARGE SCALE GENOMIC DNA]</scope>
    <source>
        <strain evidence="1 2">SCA4-21</strain>
    </source>
</reference>
<dbReference type="EMBL" id="CP117522">
    <property type="protein sequence ID" value="WNE99231.1"/>
    <property type="molecule type" value="Genomic_DNA"/>
</dbReference>
<evidence type="ECO:0000313" key="1">
    <source>
        <dbReference type="EMBL" id="WNE99231.1"/>
    </source>
</evidence>
<accession>A0ABY9V2X6</accession>
<dbReference type="Proteomes" id="UP001305606">
    <property type="component" value="Chromosome"/>
</dbReference>